<feature type="transmembrane region" description="Helical" evidence="1">
    <location>
        <begin position="165"/>
        <end position="185"/>
    </location>
</feature>
<comment type="caution">
    <text evidence="2">The sequence shown here is derived from an EMBL/GenBank/DDBJ whole genome shotgun (WGS) entry which is preliminary data.</text>
</comment>
<evidence type="ECO:0000313" key="3">
    <source>
        <dbReference type="Proteomes" id="UP000177092"/>
    </source>
</evidence>
<sequence>MSAEQRIIVEYDGNYADQMDWQADKLARFAGLGDLRTQVYIRRGLAHPQASYTELTNVLAWRRILDPASIFSPGNHEEHDQRKDIRSNLATASSVVFINDQILIQNNKDRNKGDVNEREYVSEVSNLVNSGLRETLNIEKFKQHQWAFSFAQYAWNFLRNDRWRYTAAVAAFPLGLYSLITGVGHFLENLRRGQPEYLHISALVIAGVFGTGVGTWRGRELVKFYEILAMKILELYPELAPYQLTPVDFNPLKHTANLILGNAYLSTWGRRLIEYKP</sequence>
<protein>
    <submittedName>
        <fullName evidence="2">Uncharacterized protein</fullName>
    </submittedName>
</protein>
<dbReference type="EMBL" id="MFJN01000014">
    <property type="protein sequence ID" value="OGG21889.1"/>
    <property type="molecule type" value="Genomic_DNA"/>
</dbReference>
<evidence type="ECO:0000256" key="1">
    <source>
        <dbReference type="SAM" id="Phobius"/>
    </source>
</evidence>
<keyword evidence="1" id="KW-1133">Transmembrane helix</keyword>
<reference evidence="2 3" key="1">
    <citation type="journal article" date="2016" name="Nat. Commun.">
        <title>Thousands of microbial genomes shed light on interconnected biogeochemical processes in an aquifer system.</title>
        <authorList>
            <person name="Anantharaman K."/>
            <person name="Brown C.T."/>
            <person name="Hug L.A."/>
            <person name="Sharon I."/>
            <person name="Castelle C.J."/>
            <person name="Probst A.J."/>
            <person name="Thomas B.C."/>
            <person name="Singh A."/>
            <person name="Wilkins M.J."/>
            <person name="Karaoz U."/>
            <person name="Brodie E.L."/>
            <person name="Williams K.H."/>
            <person name="Hubbard S.S."/>
            <person name="Banfield J.F."/>
        </authorList>
    </citation>
    <scope>NUCLEOTIDE SEQUENCE [LARGE SCALE GENOMIC DNA]</scope>
</reference>
<feature type="transmembrane region" description="Helical" evidence="1">
    <location>
        <begin position="197"/>
        <end position="216"/>
    </location>
</feature>
<gene>
    <name evidence="2" type="ORF">A3D03_01485</name>
</gene>
<name>A0A1F6AAU9_9BACT</name>
<dbReference type="Proteomes" id="UP000177092">
    <property type="component" value="Unassembled WGS sequence"/>
</dbReference>
<keyword evidence="1" id="KW-0472">Membrane</keyword>
<organism evidence="2 3">
    <name type="scientific">Candidatus Gottesmanbacteria bacterium RIFCSPHIGHO2_02_FULL_40_13</name>
    <dbReference type="NCBI Taxonomy" id="1798384"/>
    <lineage>
        <taxon>Bacteria</taxon>
        <taxon>Candidatus Gottesmaniibacteriota</taxon>
    </lineage>
</organism>
<accession>A0A1F6AAU9</accession>
<keyword evidence="1" id="KW-0812">Transmembrane</keyword>
<evidence type="ECO:0000313" key="2">
    <source>
        <dbReference type="EMBL" id="OGG21889.1"/>
    </source>
</evidence>
<dbReference type="AlphaFoldDB" id="A0A1F6AAU9"/>
<proteinExistence type="predicted"/>